<keyword evidence="1" id="KW-0175">Coiled coil</keyword>
<feature type="compositionally biased region" description="Polar residues" evidence="2">
    <location>
        <begin position="53"/>
        <end position="74"/>
    </location>
</feature>
<evidence type="ECO:0000313" key="3">
    <source>
        <dbReference type="EMBL" id="KAF9526917.1"/>
    </source>
</evidence>
<proteinExistence type="predicted"/>
<evidence type="ECO:0000256" key="2">
    <source>
        <dbReference type="SAM" id="MobiDB-lite"/>
    </source>
</evidence>
<feature type="region of interest" description="Disordered" evidence="2">
    <location>
        <begin position="1"/>
        <end position="74"/>
    </location>
</feature>
<name>A0A9P6EDF3_9AGAR</name>
<comment type="caution">
    <text evidence="3">The sequence shown here is derived from an EMBL/GenBank/DDBJ whole genome shotgun (WGS) entry which is preliminary data.</text>
</comment>
<dbReference type="OrthoDB" id="10359201at2759"/>
<evidence type="ECO:0000256" key="1">
    <source>
        <dbReference type="SAM" id="Coils"/>
    </source>
</evidence>
<keyword evidence="4" id="KW-1185">Reference proteome</keyword>
<organism evidence="3 4">
    <name type="scientific">Crepidotus variabilis</name>
    <dbReference type="NCBI Taxonomy" id="179855"/>
    <lineage>
        <taxon>Eukaryota</taxon>
        <taxon>Fungi</taxon>
        <taxon>Dikarya</taxon>
        <taxon>Basidiomycota</taxon>
        <taxon>Agaricomycotina</taxon>
        <taxon>Agaricomycetes</taxon>
        <taxon>Agaricomycetidae</taxon>
        <taxon>Agaricales</taxon>
        <taxon>Agaricineae</taxon>
        <taxon>Crepidotaceae</taxon>
        <taxon>Crepidotus</taxon>
    </lineage>
</organism>
<dbReference type="EMBL" id="MU157866">
    <property type="protein sequence ID" value="KAF9526917.1"/>
    <property type="molecule type" value="Genomic_DNA"/>
</dbReference>
<protein>
    <submittedName>
        <fullName evidence="3">Uncharacterized protein</fullName>
    </submittedName>
</protein>
<feature type="coiled-coil region" evidence="1">
    <location>
        <begin position="250"/>
        <end position="280"/>
    </location>
</feature>
<reference evidence="3" key="1">
    <citation type="submission" date="2020-11" db="EMBL/GenBank/DDBJ databases">
        <authorList>
            <consortium name="DOE Joint Genome Institute"/>
            <person name="Ahrendt S."/>
            <person name="Riley R."/>
            <person name="Andreopoulos W."/>
            <person name="Labutti K."/>
            <person name="Pangilinan J."/>
            <person name="Ruiz-Duenas F.J."/>
            <person name="Barrasa J.M."/>
            <person name="Sanchez-Garcia M."/>
            <person name="Camarero S."/>
            <person name="Miyauchi S."/>
            <person name="Serrano A."/>
            <person name="Linde D."/>
            <person name="Babiker R."/>
            <person name="Drula E."/>
            <person name="Ayuso-Fernandez I."/>
            <person name="Pacheco R."/>
            <person name="Padilla G."/>
            <person name="Ferreira P."/>
            <person name="Barriuso J."/>
            <person name="Kellner H."/>
            <person name="Castanera R."/>
            <person name="Alfaro M."/>
            <person name="Ramirez L."/>
            <person name="Pisabarro A.G."/>
            <person name="Kuo A."/>
            <person name="Tritt A."/>
            <person name="Lipzen A."/>
            <person name="He G."/>
            <person name="Yan M."/>
            <person name="Ng V."/>
            <person name="Cullen D."/>
            <person name="Martin F."/>
            <person name="Rosso M.-N."/>
            <person name="Henrissat B."/>
            <person name="Hibbett D."/>
            <person name="Martinez A.T."/>
            <person name="Grigoriev I.V."/>
        </authorList>
    </citation>
    <scope>NUCLEOTIDE SEQUENCE</scope>
    <source>
        <strain evidence="3">CBS 506.95</strain>
    </source>
</reference>
<sequence>MDDTSNSNDTSLPPRKRRREDDVFSVAPVEPASYPTHLLDLHLPPRANRKQDSQPALQAGVTSSKVASGSQSTMVVRPNIPRQRSGCDDITPSDHGQINHENGSVSMMNHLQSLMLQCQFVAGQTLLKQQQEKQQQNFDVDALRRQVTTLQDDLDRTRADLARTRESLWRSDNELTHVKQRWEKDREELRVQMVVATAAKAEVSQLQSEIERMKPVTEAEIRSADMEWQEEHNQLRLAKQNCNDCHSALIQDVKKAQTSAKELADELEDLKRVHAAARIEATQKTLDRQRRIELKQANIQKEVALHKASLKAQQIACASLAKRAAQAENKLVSFHFGINILSSYFFNLLKECNIPRLSFTKKKRRKTNGEDEHDLWDVQAAMKALMEKLKGYVQEIRDRDGTDLDDYELGCPLCAAGEPKEENGNVSMTGT</sequence>
<gene>
    <name evidence="3" type="ORF">CPB83DRAFT_908123</name>
</gene>
<dbReference type="AlphaFoldDB" id="A0A9P6EDF3"/>
<evidence type="ECO:0000313" key="4">
    <source>
        <dbReference type="Proteomes" id="UP000807306"/>
    </source>
</evidence>
<feature type="coiled-coil region" evidence="1">
    <location>
        <begin position="126"/>
        <end position="167"/>
    </location>
</feature>
<dbReference type="Proteomes" id="UP000807306">
    <property type="component" value="Unassembled WGS sequence"/>
</dbReference>
<feature type="compositionally biased region" description="Polar residues" evidence="2">
    <location>
        <begin position="1"/>
        <end position="11"/>
    </location>
</feature>
<accession>A0A9P6EDF3</accession>